<keyword evidence="4" id="KW-1185">Reference proteome</keyword>
<organism evidence="3 4">
    <name type="scientific">Quillaja saponaria</name>
    <name type="common">Soap bark tree</name>
    <dbReference type="NCBI Taxonomy" id="32244"/>
    <lineage>
        <taxon>Eukaryota</taxon>
        <taxon>Viridiplantae</taxon>
        <taxon>Streptophyta</taxon>
        <taxon>Embryophyta</taxon>
        <taxon>Tracheophyta</taxon>
        <taxon>Spermatophyta</taxon>
        <taxon>Magnoliopsida</taxon>
        <taxon>eudicotyledons</taxon>
        <taxon>Gunneridae</taxon>
        <taxon>Pentapetalae</taxon>
        <taxon>rosids</taxon>
        <taxon>fabids</taxon>
        <taxon>Fabales</taxon>
        <taxon>Quillajaceae</taxon>
        <taxon>Quillaja</taxon>
    </lineage>
</organism>
<dbReference type="InterPro" id="IPR005135">
    <property type="entry name" value="Endo/exonuclease/phosphatase"/>
</dbReference>
<feature type="region of interest" description="Disordered" evidence="1">
    <location>
        <begin position="15"/>
        <end position="165"/>
    </location>
</feature>
<accession>A0AAD7PKR7</accession>
<protein>
    <submittedName>
        <fullName evidence="3">Carbon catabolite repressor protein 4-like 6</fullName>
    </submittedName>
</protein>
<dbReference type="AlphaFoldDB" id="A0AAD7PKR7"/>
<feature type="compositionally biased region" description="Polar residues" evidence="1">
    <location>
        <begin position="109"/>
        <end position="125"/>
    </location>
</feature>
<feature type="domain" description="Endonuclease/exonuclease/phosphatase" evidence="2">
    <location>
        <begin position="231"/>
        <end position="403"/>
    </location>
</feature>
<dbReference type="EMBL" id="JARAOO010000008">
    <property type="protein sequence ID" value="KAJ7958737.1"/>
    <property type="molecule type" value="Genomic_DNA"/>
</dbReference>
<dbReference type="FunFam" id="3.60.10.10:FF:000086">
    <property type="entry name" value="Carbon catabolite repressor protein 4 homolog 6"/>
    <property type="match status" value="1"/>
</dbReference>
<evidence type="ECO:0000313" key="4">
    <source>
        <dbReference type="Proteomes" id="UP001163823"/>
    </source>
</evidence>
<feature type="compositionally biased region" description="Polar residues" evidence="1">
    <location>
        <begin position="541"/>
        <end position="557"/>
    </location>
</feature>
<evidence type="ECO:0000259" key="2">
    <source>
        <dbReference type="Pfam" id="PF03372"/>
    </source>
</evidence>
<feature type="compositionally biased region" description="Polar residues" evidence="1">
    <location>
        <begin position="423"/>
        <end position="433"/>
    </location>
</feature>
<feature type="region of interest" description="Disordered" evidence="1">
    <location>
        <begin position="540"/>
        <end position="579"/>
    </location>
</feature>
<sequence length="875" mass="97441">MRRSSPPIHFLAAVATDTTASTMPSRPPFRGGQNRWRRGFSDRPYAGGRGQFVTGDSHIQSVREANLGFQQEDDGSFSNQTGFRSPPSHPRPPPPYNYNGQFRPPPRYGQNQQFRQPSPFVQNQAFRPPPFRGPPSHSRPPPPYSNNSQFRQPPPYSQNQKLDRRSRPLDYRVWEYSATPPPSDCERFIVLSYNILADYLALDHWRKLYFHIPFHMLDWQWRKRNIVFEIGLWSADIMCLQEVDRFHDLEEELKLKGYCGIWKMRTGNPVDGCAIFWRTSRFKLLYEESIEFNKLGLRDNVAQICVLQLIKPNGALPSRLEGANKVVVCNIHVLYNPNRGEIKLGQVRVLLDRANAVSKMWNDAPVVLCGDFNCTPKSPLYNFISERKLDLSGLDRDKVSGQASAEICARRPNGTNTREKSTDGSIESIQTISIVDGKEGGPKTGNSSSDLQNQDNQDNVDNQQSNNELDVSDKSCTNFECIEDDAVRKEIRQNAIDGTEMLSESAYCVPVDSSRENSNDSYTGCGFPVDYIDNKADKSTLPKSSALEESNTCSTGMGSLESPEDGRSIQETSTGNSDLIVRTENESMNYDNPTLSPQEGGQASSVNIVPKSIDAFSSEMSLTEPSCHTLSDPFEGCHSGSGESSVELIADDRILSISTSCQGNVPSPSTSGDIVMDDKLDSLSLAELDKALTDGGKNGEEDNTFLSALHNTDGAFPYDLEKSEQCEELESGPHNSMLHFPGLDFEPTGMERSAYNPSLWTPIEIETATGNADCKVLAHPLILCSTYTEVQNNSGTRDPNGEPLVTSYNRRFLGTVDYIWRSEGLQTIRVLAPIAKHVMQWTPGFPTKKWGSDHVALASELALMKDASDIKKEVC</sequence>
<feature type="compositionally biased region" description="Low complexity" evidence="1">
    <location>
        <begin position="446"/>
        <end position="467"/>
    </location>
</feature>
<dbReference type="PANTHER" id="PTHR12121:SF85">
    <property type="entry name" value="CARBON CATABOLITE REPRESSOR PROTEIN 4 HOMOLOG 6"/>
    <property type="match status" value="1"/>
</dbReference>
<feature type="region of interest" description="Disordered" evidence="1">
    <location>
        <begin position="402"/>
        <end position="471"/>
    </location>
</feature>
<feature type="compositionally biased region" description="Pro residues" evidence="1">
    <location>
        <begin position="127"/>
        <end position="144"/>
    </location>
</feature>
<comment type="caution">
    <text evidence="3">The sequence shown here is derived from an EMBL/GenBank/DDBJ whole genome shotgun (WGS) entry which is preliminary data.</text>
</comment>
<dbReference type="Proteomes" id="UP001163823">
    <property type="component" value="Chromosome 8"/>
</dbReference>
<dbReference type="InterPro" id="IPR036691">
    <property type="entry name" value="Endo/exonu/phosph_ase_sf"/>
</dbReference>
<dbReference type="GO" id="GO:0000175">
    <property type="term" value="F:3'-5'-RNA exonuclease activity"/>
    <property type="evidence" value="ECO:0007669"/>
    <property type="project" value="TreeGrafter"/>
</dbReference>
<dbReference type="PANTHER" id="PTHR12121">
    <property type="entry name" value="CARBON CATABOLITE REPRESSOR PROTEIN 4"/>
    <property type="match status" value="1"/>
</dbReference>
<dbReference type="Gene3D" id="3.60.10.10">
    <property type="entry name" value="Endonuclease/exonuclease/phosphatase"/>
    <property type="match status" value="2"/>
</dbReference>
<evidence type="ECO:0000256" key="1">
    <source>
        <dbReference type="SAM" id="MobiDB-lite"/>
    </source>
</evidence>
<evidence type="ECO:0000313" key="3">
    <source>
        <dbReference type="EMBL" id="KAJ7958737.1"/>
    </source>
</evidence>
<reference evidence="3" key="1">
    <citation type="journal article" date="2023" name="Science">
        <title>Elucidation of the pathway for biosynthesis of saponin adjuvants from the soapbark tree.</title>
        <authorList>
            <person name="Reed J."/>
            <person name="Orme A."/>
            <person name="El-Demerdash A."/>
            <person name="Owen C."/>
            <person name="Martin L.B.B."/>
            <person name="Misra R.C."/>
            <person name="Kikuchi S."/>
            <person name="Rejzek M."/>
            <person name="Martin A.C."/>
            <person name="Harkess A."/>
            <person name="Leebens-Mack J."/>
            <person name="Louveau T."/>
            <person name="Stephenson M.J."/>
            <person name="Osbourn A."/>
        </authorList>
    </citation>
    <scope>NUCLEOTIDE SEQUENCE</scope>
    <source>
        <strain evidence="3">S10</strain>
    </source>
</reference>
<dbReference type="InterPro" id="IPR050410">
    <property type="entry name" value="CCR4/nocturin_mRNA_transcr"/>
</dbReference>
<dbReference type="KEGG" id="qsa:O6P43_019412"/>
<dbReference type="Pfam" id="PF03372">
    <property type="entry name" value="Exo_endo_phos"/>
    <property type="match status" value="1"/>
</dbReference>
<gene>
    <name evidence="3" type="ORF">O6P43_019412</name>
</gene>
<feature type="compositionally biased region" description="Pro residues" evidence="1">
    <location>
        <begin position="87"/>
        <end position="96"/>
    </location>
</feature>
<dbReference type="SUPFAM" id="SSF56219">
    <property type="entry name" value="DNase I-like"/>
    <property type="match status" value="1"/>
</dbReference>
<proteinExistence type="predicted"/>
<name>A0AAD7PKR7_QUISA</name>